<reference evidence="3" key="1">
    <citation type="submission" date="2017-09" db="EMBL/GenBank/DDBJ databases">
        <title>Depth-based differentiation of microbial function through sediment-hosted aquifers and enrichment of novel symbionts in the deep terrestrial subsurface.</title>
        <authorList>
            <person name="Probst A.J."/>
            <person name="Ladd B."/>
            <person name="Jarett J.K."/>
            <person name="Geller-Mcgrath D.E."/>
            <person name="Sieber C.M.K."/>
            <person name="Emerson J.B."/>
            <person name="Anantharaman K."/>
            <person name="Thomas B.C."/>
            <person name="Malmstrom R."/>
            <person name="Stieglmeier M."/>
            <person name="Klingl A."/>
            <person name="Woyke T."/>
            <person name="Ryan C.M."/>
            <person name="Banfield J.F."/>
        </authorList>
    </citation>
    <scope>NUCLEOTIDE SEQUENCE [LARGE SCALE GENOMIC DNA]</scope>
</reference>
<proteinExistence type="predicted"/>
<dbReference type="InterPro" id="IPR025101">
    <property type="entry name" value="DUF4012"/>
</dbReference>
<dbReference type="EMBL" id="PFLF01000009">
    <property type="protein sequence ID" value="PIY69507.1"/>
    <property type="molecule type" value="Genomic_DNA"/>
</dbReference>
<gene>
    <name evidence="2" type="ORF">COY90_00340</name>
</gene>
<evidence type="ECO:0000313" key="3">
    <source>
        <dbReference type="Proteomes" id="UP000230108"/>
    </source>
</evidence>
<name>A0A2M7QF15_9BACT</name>
<dbReference type="Pfam" id="PF13196">
    <property type="entry name" value="DUF4012"/>
    <property type="match status" value="1"/>
</dbReference>
<dbReference type="Proteomes" id="UP000230108">
    <property type="component" value="Unassembled WGS sequence"/>
</dbReference>
<comment type="caution">
    <text evidence="2">The sequence shown here is derived from an EMBL/GenBank/DDBJ whole genome shotgun (WGS) entry which is preliminary data.</text>
</comment>
<feature type="non-terminal residue" evidence="2">
    <location>
        <position position="474"/>
    </location>
</feature>
<sequence length="474" mass="53139">MKKGILPILTIILVVLGIAAYLTIYLPYTKIRAKALIVATSASEMKASFSKNDIDLLSAKINEIDTKYTDLEREAKTVYWATFVPYVADFKNAVEAGRYIILAGKDAITAISPYADLIGFKKGQSSFVEKSTEGRLQTAILTLDKVLVKIDTISENIHQAEVRINKIDPQRYPEKIGDTVVRDKISNLRDQFVGMASLFVDAKPLLKNIPSIFGAKKEKTYLLLFQNDKELRATGGFLTAYAIFKMKDGKITIDRSDDIYALDATINDRPKVPQEILTYHKGVNQFYIRDSNLSPDLVKSIELFNSLYKKSGARVNYDGIIMLDSKILVDMLTIFGDTQAGGLTFSAKVVKQCDCPQVLWTLFNVVGEEVGYVKENRKGILGSLMYELFYKAIGFSPSKYWGTLVQTMFKNLDEKHIMLYFTDATIQQSIEKLNFAGKIRSYDGDYLHINNVNFAGAKSNLFVSESITSKTTGE</sequence>
<evidence type="ECO:0000313" key="2">
    <source>
        <dbReference type="EMBL" id="PIY69507.1"/>
    </source>
</evidence>
<protein>
    <recommendedName>
        <fullName evidence="4">DUF4012 domain-containing protein</fullName>
    </recommendedName>
</protein>
<dbReference type="AlphaFoldDB" id="A0A2M7QF15"/>
<keyword evidence="1" id="KW-0812">Transmembrane</keyword>
<evidence type="ECO:0000256" key="1">
    <source>
        <dbReference type="SAM" id="Phobius"/>
    </source>
</evidence>
<feature type="transmembrane region" description="Helical" evidence="1">
    <location>
        <begin position="6"/>
        <end position="26"/>
    </location>
</feature>
<accession>A0A2M7QF15</accession>
<organism evidence="2 3">
    <name type="scientific">Candidatus Roizmanbacteria bacterium CG_4_10_14_0_8_um_filter_39_9</name>
    <dbReference type="NCBI Taxonomy" id="1974829"/>
    <lineage>
        <taxon>Bacteria</taxon>
        <taxon>Candidatus Roizmaniibacteriota</taxon>
    </lineage>
</organism>
<evidence type="ECO:0008006" key="4">
    <source>
        <dbReference type="Google" id="ProtNLM"/>
    </source>
</evidence>
<keyword evidence="1" id="KW-0472">Membrane</keyword>
<keyword evidence="1" id="KW-1133">Transmembrane helix</keyword>